<evidence type="ECO:0000256" key="1">
    <source>
        <dbReference type="ARBA" id="ARBA00004651"/>
    </source>
</evidence>
<comment type="subcellular location">
    <subcellularLocation>
        <location evidence="1">Cell membrane</location>
        <topology evidence="1">Multi-pass membrane protein</topology>
    </subcellularLocation>
</comment>
<proteinExistence type="predicted"/>
<keyword evidence="10" id="KW-1185">Reference proteome</keyword>
<name>A0A3A1Z195_9BURK</name>
<feature type="transmembrane region" description="Helical" evidence="6">
    <location>
        <begin position="287"/>
        <end position="305"/>
    </location>
</feature>
<sequence length="322" mass="35174">MSDVQSTLLRNTRFRIWEPFFWVVPFVILALFPGQSFLINQMAIMALYAISLDLILGYTGIMSLGHAAFFGLGAYAAGLFCIHVSPDPIIGLVAGMVVAGIGGLIFSVTVLRGTHLTVVMVTLGVSLILYELANYLTGLTGGADGLQGVDMAPIFGIFQFKFDGITAAYYSLVVLLVFLFICRRLAHSPFGFSLKAIRDNRLRATAIGISAERRIILIYTIAGAIAGVAGAVQAQSMNFASLEVFSFEKSADVLLMVVIGGTAWVYGGFVGAIVFSGLHHILSDITPQYWTFWVGLFLVVLMRVGRDRLLRPWTWFRRETHG</sequence>
<dbReference type="EMBL" id="NQYH01000001">
    <property type="protein sequence ID" value="RIY42514.1"/>
    <property type="molecule type" value="Genomic_DNA"/>
</dbReference>
<reference evidence="9 10" key="1">
    <citation type="submission" date="2017-08" db="EMBL/GenBank/DDBJ databases">
        <title>Pusillimonas indicus sp. nov., a member of the family Alcaligenaceae isolated from surface seawater.</title>
        <authorList>
            <person name="Li J."/>
        </authorList>
    </citation>
    <scope>NUCLEOTIDE SEQUENCE [LARGE SCALE GENOMIC DNA]</scope>
    <source>
        <strain evidence="7 10">17-4A</strain>
        <strain evidence="8 9">L52-1-41</strain>
    </source>
</reference>
<dbReference type="Proteomes" id="UP000266206">
    <property type="component" value="Unassembled WGS sequence"/>
</dbReference>
<comment type="caution">
    <text evidence="8">The sequence shown here is derived from an EMBL/GenBank/DDBJ whole genome shotgun (WGS) entry which is preliminary data.</text>
</comment>
<dbReference type="GO" id="GO:0005886">
    <property type="term" value="C:plasma membrane"/>
    <property type="evidence" value="ECO:0007669"/>
    <property type="project" value="UniProtKB-SubCell"/>
</dbReference>
<evidence type="ECO:0000256" key="3">
    <source>
        <dbReference type="ARBA" id="ARBA00022692"/>
    </source>
</evidence>
<evidence type="ECO:0000256" key="6">
    <source>
        <dbReference type="SAM" id="Phobius"/>
    </source>
</evidence>
<keyword evidence="3 6" id="KW-0812">Transmembrane</keyword>
<evidence type="ECO:0000256" key="4">
    <source>
        <dbReference type="ARBA" id="ARBA00022989"/>
    </source>
</evidence>
<dbReference type="CDD" id="cd06581">
    <property type="entry name" value="TM_PBP1_LivM_like"/>
    <property type="match status" value="1"/>
</dbReference>
<keyword evidence="4 6" id="KW-1133">Transmembrane helix</keyword>
<evidence type="ECO:0000256" key="5">
    <source>
        <dbReference type="ARBA" id="ARBA00023136"/>
    </source>
</evidence>
<dbReference type="InterPro" id="IPR001851">
    <property type="entry name" value="ABC_transp_permease"/>
</dbReference>
<dbReference type="GO" id="GO:0015658">
    <property type="term" value="F:branched-chain amino acid transmembrane transporter activity"/>
    <property type="evidence" value="ECO:0007669"/>
    <property type="project" value="InterPro"/>
</dbReference>
<evidence type="ECO:0000313" key="9">
    <source>
        <dbReference type="Proteomes" id="UP000266206"/>
    </source>
</evidence>
<dbReference type="AlphaFoldDB" id="A0A3A1Z195"/>
<keyword evidence="5 6" id="KW-0472">Membrane</keyword>
<feature type="transmembrane region" description="Helical" evidence="6">
    <location>
        <begin position="89"/>
        <end position="111"/>
    </location>
</feature>
<organism evidence="8 9">
    <name type="scientific">Neopusillimonas maritima</name>
    <dbReference type="NCBI Taxonomy" id="2026239"/>
    <lineage>
        <taxon>Bacteria</taxon>
        <taxon>Pseudomonadati</taxon>
        <taxon>Pseudomonadota</taxon>
        <taxon>Betaproteobacteria</taxon>
        <taxon>Burkholderiales</taxon>
        <taxon>Alcaligenaceae</taxon>
        <taxon>Neopusillimonas</taxon>
    </lineage>
</organism>
<gene>
    <name evidence="7" type="ORF">CJO09_11625</name>
    <name evidence="8" type="ORF">CJP73_03525</name>
</gene>
<dbReference type="PANTHER" id="PTHR30482:SF17">
    <property type="entry name" value="ABC TRANSPORTER ATP-BINDING PROTEIN"/>
    <property type="match status" value="1"/>
</dbReference>
<dbReference type="EMBL" id="NQOU01000004">
    <property type="protein sequence ID" value="RII82537.1"/>
    <property type="molecule type" value="Genomic_DNA"/>
</dbReference>
<protein>
    <submittedName>
        <fullName evidence="8">Branched-chain amino acid ABC transporter permease</fullName>
    </submittedName>
</protein>
<evidence type="ECO:0000313" key="8">
    <source>
        <dbReference type="EMBL" id="RIY42514.1"/>
    </source>
</evidence>
<dbReference type="OrthoDB" id="3460090at2"/>
<feature type="transmembrane region" description="Helical" evidence="6">
    <location>
        <begin position="20"/>
        <end position="39"/>
    </location>
</feature>
<feature type="transmembrane region" description="Helical" evidence="6">
    <location>
        <begin position="46"/>
        <end position="69"/>
    </location>
</feature>
<dbReference type="PANTHER" id="PTHR30482">
    <property type="entry name" value="HIGH-AFFINITY BRANCHED-CHAIN AMINO ACID TRANSPORT SYSTEM PERMEASE"/>
    <property type="match status" value="1"/>
</dbReference>
<feature type="transmembrane region" description="Helical" evidence="6">
    <location>
        <begin position="118"/>
        <end position="136"/>
    </location>
</feature>
<dbReference type="RefSeq" id="WP_119442495.1">
    <property type="nucleotide sequence ID" value="NZ_CP170494.1"/>
</dbReference>
<evidence type="ECO:0000313" key="7">
    <source>
        <dbReference type="EMBL" id="RII82537.1"/>
    </source>
</evidence>
<dbReference type="Pfam" id="PF02653">
    <property type="entry name" value="BPD_transp_2"/>
    <property type="match status" value="1"/>
</dbReference>
<dbReference type="Proteomes" id="UP000266483">
    <property type="component" value="Unassembled WGS sequence"/>
</dbReference>
<feature type="transmembrane region" description="Helical" evidence="6">
    <location>
        <begin position="254"/>
        <end position="275"/>
    </location>
</feature>
<evidence type="ECO:0000256" key="2">
    <source>
        <dbReference type="ARBA" id="ARBA00022475"/>
    </source>
</evidence>
<feature type="transmembrane region" description="Helical" evidence="6">
    <location>
        <begin position="216"/>
        <end position="234"/>
    </location>
</feature>
<dbReference type="InterPro" id="IPR043428">
    <property type="entry name" value="LivM-like"/>
</dbReference>
<evidence type="ECO:0000313" key="10">
    <source>
        <dbReference type="Proteomes" id="UP000266483"/>
    </source>
</evidence>
<feature type="transmembrane region" description="Helical" evidence="6">
    <location>
        <begin position="167"/>
        <end position="186"/>
    </location>
</feature>
<keyword evidence="2" id="KW-1003">Cell membrane</keyword>
<accession>A0A3A1Z195</accession>